<dbReference type="EMBL" id="BK015821">
    <property type="protein sequence ID" value="DAE26627.1"/>
    <property type="molecule type" value="Genomic_DNA"/>
</dbReference>
<sequence length="50" mass="5742">MKVKLLLHCSFINSIIHLLYCSCFVFTKISLPFSISILKLSEAFKTNFTT</sequence>
<name>A0A8S5R676_9CAUD</name>
<reference evidence="1" key="1">
    <citation type="journal article" date="2021" name="Proc. Natl. Acad. Sci. U.S.A.">
        <title>A Catalog of Tens of Thousands of Viruses from Human Metagenomes Reveals Hidden Associations with Chronic Diseases.</title>
        <authorList>
            <person name="Tisza M.J."/>
            <person name="Buck C.B."/>
        </authorList>
    </citation>
    <scope>NUCLEOTIDE SEQUENCE</scope>
    <source>
        <strain evidence="1">CtaCq7</strain>
    </source>
</reference>
<proteinExistence type="predicted"/>
<protein>
    <submittedName>
        <fullName evidence="1">Uncharacterized protein</fullName>
    </submittedName>
</protein>
<organism evidence="1">
    <name type="scientific">Ackermannviridae sp. ctaCq7</name>
    <dbReference type="NCBI Taxonomy" id="2827294"/>
    <lineage>
        <taxon>Viruses</taxon>
        <taxon>Duplodnaviria</taxon>
        <taxon>Heunggongvirae</taxon>
        <taxon>Uroviricota</taxon>
        <taxon>Caudoviricetes</taxon>
        <taxon>Pantevenvirales</taxon>
        <taxon>Ackermannviridae</taxon>
    </lineage>
</organism>
<accession>A0A8S5R676</accession>
<evidence type="ECO:0000313" key="1">
    <source>
        <dbReference type="EMBL" id="DAE26627.1"/>
    </source>
</evidence>